<dbReference type="Pfam" id="PF16868">
    <property type="entry name" value="NMT1_3"/>
    <property type="match status" value="1"/>
</dbReference>
<evidence type="ECO:0000313" key="3">
    <source>
        <dbReference type="Proteomes" id="UP000766904"/>
    </source>
</evidence>
<proteinExistence type="predicted"/>
<sequence length="325" mass="34684">MPIISMSYDSDRRTFVKSVGSITAVAAVAGCLDEVGGSGGDEFVTMATGGTGGVYYTLGGGMADVWADDLDLETSVESTGGSVENARLLDDEVEVALMGESAIADAVNGEGDFEETVPLQALHGTYMNPTHVVVQADSDIETFEDLEGHAVSVGDLGSATETKAADIFEFYDMDYDDVDAHEYSFDETTDAMLDGHIDAGIYAIGIPGPSVDELFTQADVRFIDFPEEDLEAISEELDYYQTHEIPAGTYDGQEEAAPNPAELNTVVVNENMGEDLAADLTTSTLENVSRLSDVHQSAESFEEFARESPTEYHPGAQSALDELGM</sequence>
<dbReference type="AlphaFoldDB" id="A0A8J8Q0C2"/>
<dbReference type="SUPFAM" id="SSF53850">
    <property type="entry name" value="Periplasmic binding protein-like II"/>
    <property type="match status" value="1"/>
</dbReference>
<evidence type="ECO:0000256" key="1">
    <source>
        <dbReference type="SAM" id="MobiDB-lite"/>
    </source>
</evidence>
<accession>A0A8J8Q0C2</accession>
<dbReference type="NCBIfam" id="TIGR02122">
    <property type="entry name" value="TRAP_TAXI"/>
    <property type="match status" value="1"/>
</dbReference>
<dbReference type="EMBL" id="PHNJ01000021">
    <property type="protein sequence ID" value="TYL36163.1"/>
    <property type="molecule type" value="Genomic_DNA"/>
</dbReference>
<evidence type="ECO:0008006" key="4">
    <source>
        <dbReference type="Google" id="ProtNLM"/>
    </source>
</evidence>
<reference evidence="2" key="1">
    <citation type="submission" date="2017-11" db="EMBL/GenBank/DDBJ databases">
        <authorList>
            <person name="Kajale S.C."/>
            <person name="Sharma A."/>
        </authorList>
    </citation>
    <scope>NUCLEOTIDE SEQUENCE</scope>
    <source>
        <strain evidence="2">LS1_42</strain>
    </source>
</reference>
<dbReference type="PANTHER" id="PTHR42941:SF1">
    <property type="entry name" value="SLL1037 PROTEIN"/>
    <property type="match status" value="1"/>
</dbReference>
<protein>
    <recommendedName>
        <fullName evidence="4">TAXI family TRAP transporter solute-binding subunit</fullName>
    </recommendedName>
</protein>
<dbReference type="InterPro" id="IPR011852">
    <property type="entry name" value="TRAP_TAXI"/>
</dbReference>
<dbReference type="Gene3D" id="3.40.190.10">
    <property type="entry name" value="Periplasmic binding protein-like II"/>
    <property type="match status" value="2"/>
</dbReference>
<keyword evidence="3" id="KW-1185">Reference proteome</keyword>
<evidence type="ECO:0000313" key="2">
    <source>
        <dbReference type="EMBL" id="TYL36163.1"/>
    </source>
</evidence>
<feature type="region of interest" description="Disordered" evidence="1">
    <location>
        <begin position="304"/>
        <end position="325"/>
    </location>
</feature>
<name>A0A8J8Q0C2_9EURY</name>
<organism evidence="2 3">
    <name type="scientific">Natronococcus pandeyae</name>
    <dbReference type="NCBI Taxonomy" id="2055836"/>
    <lineage>
        <taxon>Archaea</taxon>
        <taxon>Methanobacteriati</taxon>
        <taxon>Methanobacteriota</taxon>
        <taxon>Stenosarchaea group</taxon>
        <taxon>Halobacteria</taxon>
        <taxon>Halobacteriales</taxon>
        <taxon>Natrialbaceae</taxon>
        <taxon>Natronococcus</taxon>
    </lineage>
</organism>
<dbReference type="PANTHER" id="PTHR42941">
    <property type="entry name" value="SLL1037 PROTEIN"/>
    <property type="match status" value="1"/>
</dbReference>
<gene>
    <name evidence="2" type="ORF">CV102_23765</name>
</gene>
<dbReference type="Proteomes" id="UP000766904">
    <property type="component" value="Unassembled WGS sequence"/>
</dbReference>
<comment type="caution">
    <text evidence="2">The sequence shown here is derived from an EMBL/GenBank/DDBJ whole genome shotgun (WGS) entry which is preliminary data.</text>
</comment>